<reference evidence="11" key="1">
    <citation type="submission" date="2016-10" db="EMBL/GenBank/DDBJ databases">
        <authorList>
            <person name="Benchimol M."/>
            <person name="Almeida L.G."/>
            <person name="Vasconcelos A.T."/>
            <person name="Perreira-Neves A."/>
            <person name="Rosa I.A."/>
            <person name="Tasca T."/>
            <person name="Bogo M.R."/>
            <person name="de Souza W."/>
        </authorList>
    </citation>
    <scope>NUCLEOTIDE SEQUENCE [LARGE SCALE GENOMIC DNA]</scope>
    <source>
        <strain evidence="11">K</strain>
    </source>
</reference>
<comment type="caution">
    <text evidence="11">The sequence shown here is derived from an EMBL/GenBank/DDBJ whole genome shotgun (WGS) entry which is preliminary data.</text>
</comment>
<dbReference type="AlphaFoldDB" id="A0A1J4JPX0"/>
<dbReference type="Proteomes" id="UP000179807">
    <property type="component" value="Unassembled WGS sequence"/>
</dbReference>
<dbReference type="GO" id="GO:0016020">
    <property type="term" value="C:membrane"/>
    <property type="evidence" value="ECO:0007669"/>
    <property type="project" value="UniProtKB-SubCell"/>
</dbReference>
<sequence length="464" mass="49891">MNESSHDASLSNLSDSGSSSGSNSSAIYSNGTTKDVESGTSIDNNTTTSSSDEDFEKITKVEATSAGHFTTLMNLLGSLLGAGILSVPNSFGSAGMIPSLAIIILIAALSYIASVMDIKLHQKIDCKGFDELVEKIMGKWGSISYSIVVIIFLDASMIAYLIIGGDMITSWFAFGGIDITSFVYRLVMILVYGLAVPIALMVPKTFVFIGMVSAASNLFIIFYIAATIVKMAQMIPDQGIAASMVLAKLDMTTFSAIGVYALTFALPTVVIPLLSPYSPEYKARRNVVLECFIITATLTIFPSILMYMIFGSEAEGNILNSFPSNDILFTVVRVGFFLIVSFSFPVLGKSVMCNWSQLLYKMNHANELKGSRFWIVFSLSALIPLAVAMFLPQAKPAIAVGGALGGCLACFTYPSILWVLSSGKKWTERTNVLSIIFAIVGLVFAIVATYQAVVDAIKAFKEMN</sequence>
<feature type="compositionally biased region" description="Low complexity" evidence="8">
    <location>
        <begin position="40"/>
        <end position="50"/>
    </location>
</feature>
<keyword evidence="12" id="KW-1185">Reference proteome</keyword>
<keyword evidence="4 9" id="KW-0812">Transmembrane</keyword>
<evidence type="ECO:0000256" key="5">
    <source>
        <dbReference type="ARBA" id="ARBA00022970"/>
    </source>
</evidence>
<feature type="transmembrane region" description="Helical" evidence="9">
    <location>
        <begin position="432"/>
        <end position="453"/>
    </location>
</feature>
<feature type="transmembrane region" description="Helical" evidence="9">
    <location>
        <begin position="253"/>
        <end position="275"/>
    </location>
</feature>
<feature type="domain" description="Amino acid transporter transmembrane" evidence="10">
    <location>
        <begin position="68"/>
        <end position="453"/>
    </location>
</feature>
<evidence type="ECO:0000256" key="8">
    <source>
        <dbReference type="SAM" id="MobiDB-lite"/>
    </source>
</evidence>
<dbReference type="InterPro" id="IPR013057">
    <property type="entry name" value="AA_transpt_TM"/>
</dbReference>
<feature type="region of interest" description="Disordered" evidence="8">
    <location>
        <begin position="1"/>
        <end position="53"/>
    </location>
</feature>
<feature type="transmembrane region" description="Helical" evidence="9">
    <location>
        <begin position="91"/>
        <end position="113"/>
    </location>
</feature>
<keyword evidence="3" id="KW-0813">Transport</keyword>
<feature type="transmembrane region" description="Helical" evidence="9">
    <location>
        <begin position="330"/>
        <end position="352"/>
    </location>
</feature>
<keyword evidence="5" id="KW-0029">Amino-acid transport</keyword>
<proteinExistence type="inferred from homology"/>
<dbReference type="GO" id="GO:0015179">
    <property type="term" value="F:L-amino acid transmembrane transporter activity"/>
    <property type="evidence" value="ECO:0007669"/>
    <property type="project" value="TreeGrafter"/>
</dbReference>
<feature type="transmembrane region" description="Helical" evidence="9">
    <location>
        <begin position="373"/>
        <end position="391"/>
    </location>
</feature>
<dbReference type="RefSeq" id="XP_068354343.1">
    <property type="nucleotide sequence ID" value="XM_068508277.1"/>
</dbReference>
<gene>
    <name evidence="11" type="ORF">TRFO_32036</name>
</gene>
<evidence type="ECO:0000313" key="11">
    <source>
        <dbReference type="EMBL" id="OHT01207.1"/>
    </source>
</evidence>
<feature type="compositionally biased region" description="Low complexity" evidence="8">
    <location>
        <begin position="7"/>
        <end position="26"/>
    </location>
</feature>
<evidence type="ECO:0000256" key="7">
    <source>
        <dbReference type="ARBA" id="ARBA00023136"/>
    </source>
</evidence>
<dbReference type="PANTHER" id="PTHR22950:SF458">
    <property type="entry name" value="SODIUM-COUPLED NEUTRAL AMINO ACID TRANSPORTER 11-RELATED"/>
    <property type="match status" value="1"/>
</dbReference>
<evidence type="ECO:0000256" key="1">
    <source>
        <dbReference type="ARBA" id="ARBA00004141"/>
    </source>
</evidence>
<feature type="transmembrane region" description="Helical" evidence="9">
    <location>
        <begin position="66"/>
        <end position="85"/>
    </location>
</feature>
<keyword evidence="7 9" id="KW-0472">Membrane</keyword>
<comment type="similarity">
    <text evidence="2">Belongs to the amino acid/polyamine transporter 2 family.</text>
</comment>
<feature type="transmembrane region" description="Helical" evidence="9">
    <location>
        <begin position="183"/>
        <end position="202"/>
    </location>
</feature>
<name>A0A1J4JPX0_9EUKA</name>
<dbReference type="VEuPathDB" id="TrichDB:TRFO_32036"/>
<evidence type="ECO:0000256" key="6">
    <source>
        <dbReference type="ARBA" id="ARBA00022989"/>
    </source>
</evidence>
<evidence type="ECO:0000256" key="4">
    <source>
        <dbReference type="ARBA" id="ARBA00022692"/>
    </source>
</evidence>
<accession>A0A1J4JPX0</accession>
<dbReference type="Pfam" id="PF01490">
    <property type="entry name" value="Aa_trans"/>
    <property type="match status" value="1"/>
</dbReference>
<protein>
    <submittedName>
        <fullName evidence="11">Transmembrane amino acid transporter protein</fullName>
    </submittedName>
</protein>
<evidence type="ECO:0000256" key="3">
    <source>
        <dbReference type="ARBA" id="ARBA00022448"/>
    </source>
</evidence>
<evidence type="ECO:0000313" key="12">
    <source>
        <dbReference type="Proteomes" id="UP000179807"/>
    </source>
</evidence>
<comment type="subcellular location">
    <subcellularLocation>
        <location evidence="1">Membrane</location>
        <topology evidence="1">Multi-pass membrane protein</topology>
    </subcellularLocation>
</comment>
<feature type="transmembrane region" description="Helical" evidence="9">
    <location>
        <begin position="214"/>
        <end position="233"/>
    </location>
</feature>
<evidence type="ECO:0000256" key="2">
    <source>
        <dbReference type="ARBA" id="ARBA00008066"/>
    </source>
</evidence>
<evidence type="ECO:0000256" key="9">
    <source>
        <dbReference type="SAM" id="Phobius"/>
    </source>
</evidence>
<feature type="transmembrane region" description="Helical" evidence="9">
    <location>
        <begin position="287"/>
        <end position="310"/>
    </location>
</feature>
<dbReference type="EMBL" id="MLAK01000923">
    <property type="protein sequence ID" value="OHT01207.1"/>
    <property type="molecule type" value="Genomic_DNA"/>
</dbReference>
<feature type="transmembrane region" description="Helical" evidence="9">
    <location>
        <begin position="143"/>
        <end position="163"/>
    </location>
</feature>
<evidence type="ECO:0000259" key="10">
    <source>
        <dbReference type="Pfam" id="PF01490"/>
    </source>
</evidence>
<organism evidence="11 12">
    <name type="scientific">Tritrichomonas foetus</name>
    <dbReference type="NCBI Taxonomy" id="1144522"/>
    <lineage>
        <taxon>Eukaryota</taxon>
        <taxon>Metamonada</taxon>
        <taxon>Parabasalia</taxon>
        <taxon>Tritrichomonadida</taxon>
        <taxon>Tritrichomonadidae</taxon>
        <taxon>Tritrichomonas</taxon>
    </lineage>
</organism>
<keyword evidence="6 9" id="KW-1133">Transmembrane helix</keyword>
<feature type="transmembrane region" description="Helical" evidence="9">
    <location>
        <begin position="397"/>
        <end position="420"/>
    </location>
</feature>
<dbReference type="OrthoDB" id="438545at2759"/>
<dbReference type="PANTHER" id="PTHR22950">
    <property type="entry name" value="AMINO ACID TRANSPORTER"/>
    <property type="match status" value="1"/>
</dbReference>
<dbReference type="GeneID" id="94842981"/>